<sequence>MFGEGERLEKKHKTKRKRRSRRKLHLGLDLVSGQIVCSDLALMTLVIRPSCRACWIRSTVPLTYFWRTVLTMASKRLAP</sequence>
<gene>
    <name evidence="2" type="ORF">P775_24670</name>
</gene>
<dbReference type="AlphaFoldDB" id="A0A2G8R6R0"/>
<proteinExistence type="predicted"/>
<reference evidence="2 3" key="1">
    <citation type="submission" date="2013-09" db="EMBL/GenBank/DDBJ databases">
        <title>Genome sequencing of Phaeobacter antarcticus sp. nov. SM1211.</title>
        <authorList>
            <person name="Zhang X.-Y."/>
            <person name="Liu C."/>
            <person name="Chen X.-L."/>
            <person name="Xie B.-B."/>
            <person name="Qin Q.-L."/>
            <person name="Rong J.-C."/>
            <person name="Zhang Y.-Z."/>
        </authorList>
    </citation>
    <scope>NUCLEOTIDE SEQUENCE [LARGE SCALE GENOMIC DNA]</scope>
    <source>
        <strain evidence="2 3">SM1211</strain>
    </source>
</reference>
<dbReference type="EMBL" id="AWWI01000169">
    <property type="protein sequence ID" value="PIL17240.1"/>
    <property type="molecule type" value="Genomic_DNA"/>
</dbReference>
<feature type="region of interest" description="Disordered" evidence="1">
    <location>
        <begin position="1"/>
        <end position="20"/>
    </location>
</feature>
<evidence type="ECO:0000313" key="2">
    <source>
        <dbReference type="EMBL" id="PIL17240.1"/>
    </source>
</evidence>
<comment type="caution">
    <text evidence="2">The sequence shown here is derived from an EMBL/GenBank/DDBJ whole genome shotgun (WGS) entry which is preliminary data.</text>
</comment>
<keyword evidence="3" id="KW-1185">Reference proteome</keyword>
<evidence type="ECO:0000256" key="1">
    <source>
        <dbReference type="SAM" id="MobiDB-lite"/>
    </source>
</evidence>
<feature type="compositionally biased region" description="Basic residues" evidence="1">
    <location>
        <begin position="10"/>
        <end position="20"/>
    </location>
</feature>
<protein>
    <recommendedName>
        <fullName evidence="4">Transposase IS4-like domain-containing protein</fullName>
    </recommendedName>
</protein>
<accession>A0A2G8R6R0</accession>
<evidence type="ECO:0000313" key="3">
    <source>
        <dbReference type="Proteomes" id="UP000231259"/>
    </source>
</evidence>
<dbReference type="RefSeq" id="WP_245875836.1">
    <property type="nucleotide sequence ID" value="NZ_AWWI01000169.1"/>
</dbReference>
<dbReference type="Proteomes" id="UP000231259">
    <property type="component" value="Unassembled WGS sequence"/>
</dbReference>
<evidence type="ECO:0008006" key="4">
    <source>
        <dbReference type="Google" id="ProtNLM"/>
    </source>
</evidence>
<name>A0A2G8R6R0_9RHOB</name>
<organism evidence="2 3">
    <name type="scientific">Puniceibacterium antarcticum</name>
    <dbReference type="NCBI Taxonomy" id="1206336"/>
    <lineage>
        <taxon>Bacteria</taxon>
        <taxon>Pseudomonadati</taxon>
        <taxon>Pseudomonadota</taxon>
        <taxon>Alphaproteobacteria</taxon>
        <taxon>Rhodobacterales</taxon>
        <taxon>Paracoccaceae</taxon>
        <taxon>Puniceibacterium</taxon>
    </lineage>
</organism>